<dbReference type="InterPro" id="IPR050924">
    <property type="entry name" value="Peroxiredoxin_BCP/PrxQ"/>
</dbReference>
<dbReference type="GO" id="GO:0005737">
    <property type="term" value="C:cytoplasm"/>
    <property type="evidence" value="ECO:0007669"/>
    <property type="project" value="TreeGrafter"/>
</dbReference>
<dbReference type="InterPro" id="IPR013740">
    <property type="entry name" value="Redoxin"/>
</dbReference>
<comment type="caution">
    <text evidence="8">The sequence shown here is derived from an EMBL/GenBank/DDBJ whole genome shotgun (WGS) entry which is preliminary data.</text>
</comment>
<dbReference type="InterPro" id="IPR036249">
    <property type="entry name" value="Thioredoxin-like_sf"/>
</dbReference>
<dbReference type="CDD" id="cd03017">
    <property type="entry name" value="PRX_BCP"/>
    <property type="match status" value="1"/>
</dbReference>
<evidence type="ECO:0000259" key="7">
    <source>
        <dbReference type="PROSITE" id="PS51352"/>
    </source>
</evidence>
<dbReference type="PRINTS" id="PR00040">
    <property type="entry name" value="HTHMERR"/>
</dbReference>
<dbReference type="Proteomes" id="UP000192448">
    <property type="component" value="Unassembled WGS sequence"/>
</dbReference>
<reference evidence="8 9" key="1">
    <citation type="submission" date="2017-02" db="EMBL/GenBank/DDBJ databases">
        <title>The new phylogeny of genus Mycobacterium.</title>
        <authorList>
            <person name="Tortoli E."/>
            <person name="Trovato A."/>
            <person name="Cirillo D.M."/>
        </authorList>
    </citation>
    <scope>NUCLEOTIDE SEQUENCE [LARGE SCALE GENOMIC DNA]</scope>
    <source>
        <strain evidence="8 9">RW6</strain>
    </source>
</reference>
<dbReference type="GO" id="GO:0008379">
    <property type="term" value="F:thioredoxin peroxidase activity"/>
    <property type="evidence" value="ECO:0007669"/>
    <property type="project" value="TreeGrafter"/>
</dbReference>
<evidence type="ECO:0000256" key="2">
    <source>
        <dbReference type="ARBA" id="ARBA00022862"/>
    </source>
</evidence>
<dbReference type="AlphaFoldDB" id="A0A1X0BAK5"/>
<organism evidence="8 9">
    <name type="scientific">Mycobacterium aquaticum</name>
    <dbReference type="NCBI Taxonomy" id="1927124"/>
    <lineage>
        <taxon>Bacteria</taxon>
        <taxon>Bacillati</taxon>
        <taxon>Actinomycetota</taxon>
        <taxon>Actinomycetes</taxon>
        <taxon>Mycobacteriales</taxon>
        <taxon>Mycobacteriaceae</taxon>
        <taxon>Mycobacterium</taxon>
    </lineage>
</organism>
<evidence type="ECO:0000313" key="8">
    <source>
        <dbReference type="EMBL" id="ORA39350.1"/>
    </source>
</evidence>
<dbReference type="Gene3D" id="1.10.1660.10">
    <property type="match status" value="1"/>
</dbReference>
<dbReference type="RefSeq" id="WP_083160666.1">
    <property type="nucleotide sequence ID" value="NZ_MVHF01000002.1"/>
</dbReference>
<feature type="domain" description="Thioredoxin" evidence="7">
    <location>
        <begin position="152"/>
        <end position="319"/>
    </location>
</feature>
<dbReference type="GO" id="GO:0034599">
    <property type="term" value="P:cellular response to oxidative stress"/>
    <property type="evidence" value="ECO:0007669"/>
    <property type="project" value="TreeGrafter"/>
</dbReference>
<dbReference type="SMART" id="SM00422">
    <property type="entry name" value="HTH_MERR"/>
    <property type="match status" value="1"/>
</dbReference>
<evidence type="ECO:0000313" key="9">
    <source>
        <dbReference type="Proteomes" id="UP000192448"/>
    </source>
</evidence>
<keyword evidence="2" id="KW-0049">Antioxidant</keyword>
<dbReference type="Gene3D" id="3.40.30.10">
    <property type="entry name" value="Glutaredoxin"/>
    <property type="match status" value="1"/>
</dbReference>
<dbReference type="InterPro" id="IPR009061">
    <property type="entry name" value="DNA-bd_dom_put_sf"/>
</dbReference>
<gene>
    <name evidence="8" type="ORF">BST13_03580</name>
</gene>
<keyword evidence="4" id="KW-1015">Disulfide bond</keyword>
<dbReference type="GO" id="GO:0045454">
    <property type="term" value="P:cell redox homeostasis"/>
    <property type="evidence" value="ECO:0007669"/>
    <property type="project" value="TreeGrafter"/>
</dbReference>
<dbReference type="GO" id="GO:0006355">
    <property type="term" value="P:regulation of DNA-templated transcription"/>
    <property type="evidence" value="ECO:0007669"/>
    <property type="project" value="InterPro"/>
</dbReference>
<dbReference type="InterPro" id="IPR013766">
    <property type="entry name" value="Thioredoxin_domain"/>
</dbReference>
<feature type="domain" description="HTH merR-type" evidence="6">
    <location>
        <begin position="1"/>
        <end position="68"/>
    </location>
</feature>
<keyword evidence="9" id="KW-1185">Reference proteome</keyword>
<keyword evidence="5" id="KW-0676">Redox-active center</keyword>
<dbReference type="PANTHER" id="PTHR42801">
    <property type="entry name" value="THIOREDOXIN-DEPENDENT PEROXIDE REDUCTASE"/>
    <property type="match status" value="1"/>
</dbReference>
<sequence>MKIGELARQAKVSVKAVRYYEQLGLLSPQRRPNGYREYDENDLRAVAEIRELAQIGIPPAKAGPFIECLDAGHIHSDECPASLAAYRDGIAEIDRVIAELTHRRAVLAEKLHRGATRPHHHPPGSEVSTMPIDFTTLPTGLPVPTDDGRAAHLLGQPMPSLTLHTSDGGSIDLSALPHGRTIIYLYPLTGRPGMDLPEGWDSIPGARGCSTEACSFRDHHQELRDAGAAEIYGMSSQSPQYQAEVVERLHLPFQMLSDPEFSLGDTLGLPTFAAPGHPRLYSRLTLVVTDGAIEHVFYPIFPPNTHGQQVLDWLRAHPNVTRISTLP</sequence>
<dbReference type="CDD" id="cd01282">
    <property type="entry name" value="HTH_MerR-like_sg3"/>
    <property type="match status" value="1"/>
</dbReference>
<proteinExistence type="predicted"/>
<dbReference type="PANTHER" id="PTHR42801:SF21">
    <property type="entry name" value="BCPB PROTEIN"/>
    <property type="match status" value="1"/>
</dbReference>
<evidence type="ECO:0000259" key="6">
    <source>
        <dbReference type="PROSITE" id="PS50937"/>
    </source>
</evidence>
<dbReference type="OrthoDB" id="4567915at2"/>
<keyword evidence="1" id="KW-0575">Peroxidase</keyword>
<dbReference type="SUPFAM" id="SSF52833">
    <property type="entry name" value="Thioredoxin-like"/>
    <property type="match status" value="1"/>
</dbReference>
<dbReference type="SUPFAM" id="SSF46955">
    <property type="entry name" value="Putative DNA-binding domain"/>
    <property type="match status" value="1"/>
</dbReference>
<evidence type="ECO:0000256" key="3">
    <source>
        <dbReference type="ARBA" id="ARBA00023002"/>
    </source>
</evidence>
<dbReference type="EMBL" id="MVHF01000002">
    <property type="protein sequence ID" value="ORA39350.1"/>
    <property type="molecule type" value="Genomic_DNA"/>
</dbReference>
<name>A0A1X0BAK5_9MYCO</name>
<dbReference type="PROSITE" id="PS50937">
    <property type="entry name" value="HTH_MERR_2"/>
    <property type="match status" value="1"/>
</dbReference>
<protein>
    <submittedName>
        <fullName evidence="8">Peroxiredoxin</fullName>
    </submittedName>
</protein>
<accession>A0A1X0BAK5</accession>
<dbReference type="Pfam" id="PF08534">
    <property type="entry name" value="Redoxin"/>
    <property type="match status" value="1"/>
</dbReference>
<dbReference type="PROSITE" id="PS51352">
    <property type="entry name" value="THIOREDOXIN_2"/>
    <property type="match status" value="1"/>
</dbReference>
<dbReference type="GO" id="GO:0003677">
    <property type="term" value="F:DNA binding"/>
    <property type="evidence" value="ECO:0007669"/>
    <property type="project" value="InterPro"/>
</dbReference>
<evidence type="ECO:0000256" key="4">
    <source>
        <dbReference type="ARBA" id="ARBA00023157"/>
    </source>
</evidence>
<dbReference type="STRING" id="1927124.BST13_03580"/>
<dbReference type="InterPro" id="IPR000551">
    <property type="entry name" value="MerR-type_HTH_dom"/>
</dbReference>
<keyword evidence="3" id="KW-0560">Oxidoreductase</keyword>
<evidence type="ECO:0000256" key="1">
    <source>
        <dbReference type="ARBA" id="ARBA00022559"/>
    </source>
</evidence>
<evidence type="ECO:0000256" key="5">
    <source>
        <dbReference type="ARBA" id="ARBA00023284"/>
    </source>
</evidence>
<dbReference type="Pfam" id="PF13411">
    <property type="entry name" value="MerR_1"/>
    <property type="match status" value="1"/>
</dbReference>